<gene>
    <name evidence="2" type="ORF">AACH11_23580</name>
</gene>
<evidence type="ECO:0000313" key="3">
    <source>
        <dbReference type="Proteomes" id="UP001368500"/>
    </source>
</evidence>
<feature type="region of interest" description="Disordered" evidence="1">
    <location>
        <begin position="1"/>
        <end position="22"/>
    </location>
</feature>
<evidence type="ECO:0000313" key="2">
    <source>
        <dbReference type="EMBL" id="MEK8028949.1"/>
    </source>
</evidence>
<proteinExistence type="predicted"/>
<dbReference type="EMBL" id="JBBUTF010000034">
    <property type="protein sequence ID" value="MEK8028949.1"/>
    <property type="molecule type" value="Genomic_DNA"/>
</dbReference>
<dbReference type="RefSeq" id="WP_341376737.1">
    <property type="nucleotide sequence ID" value="NZ_JBBUTF010000034.1"/>
</dbReference>
<dbReference type="InterPro" id="IPR032720">
    <property type="entry name" value="Cys_rich_CWC"/>
</dbReference>
<protein>
    <submittedName>
        <fullName evidence="2">Cysteine-rich CWC family protein</fullName>
    </submittedName>
</protein>
<sequence length="100" mass="9872">MSDPQPAPAAPPPPAPPPPARPALRAIACPRCGGDFRCGAAGPGPCACSGLTLTPALQAALRARWDDCLCLACLRTLADGAPLEPATATATAPATPPPRG</sequence>
<evidence type="ECO:0000256" key="1">
    <source>
        <dbReference type="SAM" id="MobiDB-lite"/>
    </source>
</evidence>
<feature type="compositionally biased region" description="Pro residues" evidence="1">
    <location>
        <begin position="1"/>
        <end position="21"/>
    </location>
</feature>
<dbReference type="Pfam" id="PF14375">
    <property type="entry name" value="Cys_rich_CWC"/>
    <property type="match status" value="1"/>
</dbReference>
<dbReference type="Proteomes" id="UP001368500">
    <property type="component" value="Unassembled WGS sequence"/>
</dbReference>
<comment type="caution">
    <text evidence="2">The sequence shown here is derived from an EMBL/GenBank/DDBJ whole genome shotgun (WGS) entry which is preliminary data.</text>
</comment>
<accession>A0ABU9BIQ0</accession>
<keyword evidence="3" id="KW-1185">Reference proteome</keyword>
<reference evidence="2 3" key="1">
    <citation type="submission" date="2024-04" db="EMBL/GenBank/DDBJ databases">
        <title>Novel species of the genus Ideonella isolated from streams.</title>
        <authorList>
            <person name="Lu H."/>
        </authorList>
    </citation>
    <scope>NUCLEOTIDE SEQUENCE [LARGE SCALE GENOMIC DNA]</scope>
    <source>
        <strain evidence="2 3">BYS139W</strain>
    </source>
</reference>
<organism evidence="2 3">
    <name type="scientific">Pseudaquabacterium rugosum</name>
    <dbReference type="NCBI Taxonomy" id="2984194"/>
    <lineage>
        <taxon>Bacteria</taxon>
        <taxon>Pseudomonadati</taxon>
        <taxon>Pseudomonadota</taxon>
        <taxon>Betaproteobacteria</taxon>
        <taxon>Burkholderiales</taxon>
        <taxon>Sphaerotilaceae</taxon>
        <taxon>Pseudaquabacterium</taxon>
    </lineage>
</organism>
<name>A0ABU9BIQ0_9BURK</name>